<protein>
    <recommendedName>
        <fullName evidence="6">Methylamine utilisation protein MauE domain-containing protein</fullName>
    </recommendedName>
</protein>
<name>A0A382NEC6_9ZZZZ</name>
<feature type="transmembrane region" description="Helical" evidence="5">
    <location>
        <begin position="15"/>
        <end position="32"/>
    </location>
</feature>
<sequence length="141" mass="15802">ALQASEETFSLNKWFMSYMGIFFIIFSFLKLLNVSGFSMTFKKYDLISKIIPGYANSYPFIELALGIIFLTQTQSILIYANVLTLVFMISQTIGIIRSLSKSEQIQCACMGSAVDVPLSSLTVAENIIMIAMATYMIIQFL</sequence>
<evidence type="ECO:0000313" key="7">
    <source>
        <dbReference type="EMBL" id="SVC59554.1"/>
    </source>
</evidence>
<comment type="subcellular location">
    <subcellularLocation>
        <location evidence="1">Membrane</location>
        <topology evidence="1">Multi-pass membrane protein</topology>
    </subcellularLocation>
</comment>
<feature type="transmembrane region" description="Helical" evidence="5">
    <location>
        <begin position="116"/>
        <end position="138"/>
    </location>
</feature>
<feature type="transmembrane region" description="Helical" evidence="5">
    <location>
        <begin position="53"/>
        <end position="70"/>
    </location>
</feature>
<keyword evidence="3 5" id="KW-1133">Transmembrane helix</keyword>
<evidence type="ECO:0000256" key="2">
    <source>
        <dbReference type="ARBA" id="ARBA00022692"/>
    </source>
</evidence>
<reference evidence="7" key="1">
    <citation type="submission" date="2018-05" db="EMBL/GenBank/DDBJ databases">
        <authorList>
            <person name="Lanie J.A."/>
            <person name="Ng W.-L."/>
            <person name="Kazmierczak K.M."/>
            <person name="Andrzejewski T.M."/>
            <person name="Davidsen T.M."/>
            <person name="Wayne K.J."/>
            <person name="Tettelin H."/>
            <person name="Glass J.I."/>
            <person name="Rusch D."/>
            <person name="Podicherti R."/>
            <person name="Tsui H.-C.T."/>
            <person name="Winkler M.E."/>
        </authorList>
    </citation>
    <scope>NUCLEOTIDE SEQUENCE</scope>
</reference>
<organism evidence="7">
    <name type="scientific">marine metagenome</name>
    <dbReference type="NCBI Taxonomy" id="408172"/>
    <lineage>
        <taxon>unclassified sequences</taxon>
        <taxon>metagenomes</taxon>
        <taxon>ecological metagenomes</taxon>
    </lineage>
</organism>
<evidence type="ECO:0000256" key="1">
    <source>
        <dbReference type="ARBA" id="ARBA00004141"/>
    </source>
</evidence>
<keyword evidence="2 5" id="KW-0812">Transmembrane</keyword>
<evidence type="ECO:0000256" key="4">
    <source>
        <dbReference type="ARBA" id="ARBA00023136"/>
    </source>
</evidence>
<dbReference type="AlphaFoldDB" id="A0A382NEC6"/>
<proteinExistence type="predicted"/>
<dbReference type="GO" id="GO:0030416">
    <property type="term" value="P:methylamine metabolic process"/>
    <property type="evidence" value="ECO:0007669"/>
    <property type="project" value="InterPro"/>
</dbReference>
<gene>
    <name evidence="7" type="ORF">METZ01_LOCUS312408</name>
</gene>
<feature type="non-terminal residue" evidence="7">
    <location>
        <position position="1"/>
    </location>
</feature>
<evidence type="ECO:0000259" key="6">
    <source>
        <dbReference type="Pfam" id="PF07291"/>
    </source>
</evidence>
<dbReference type="InterPro" id="IPR009908">
    <property type="entry name" value="Methylamine_util_MauE"/>
</dbReference>
<dbReference type="GO" id="GO:0016020">
    <property type="term" value="C:membrane"/>
    <property type="evidence" value="ECO:0007669"/>
    <property type="project" value="UniProtKB-SubCell"/>
</dbReference>
<feature type="transmembrane region" description="Helical" evidence="5">
    <location>
        <begin position="76"/>
        <end position="96"/>
    </location>
</feature>
<evidence type="ECO:0000256" key="5">
    <source>
        <dbReference type="SAM" id="Phobius"/>
    </source>
</evidence>
<feature type="domain" description="Methylamine utilisation protein MauE" evidence="6">
    <location>
        <begin position="17"/>
        <end position="138"/>
    </location>
</feature>
<dbReference type="Pfam" id="PF07291">
    <property type="entry name" value="MauE"/>
    <property type="match status" value="1"/>
</dbReference>
<dbReference type="EMBL" id="UINC01099918">
    <property type="protein sequence ID" value="SVC59554.1"/>
    <property type="molecule type" value="Genomic_DNA"/>
</dbReference>
<accession>A0A382NEC6</accession>
<evidence type="ECO:0000256" key="3">
    <source>
        <dbReference type="ARBA" id="ARBA00022989"/>
    </source>
</evidence>
<keyword evidence="4 5" id="KW-0472">Membrane</keyword>